<dbReference type="GO" id="GO:0003677">
    <property type="term" value="F:DNA binding"/>
    <property type="evidence" value="ECO:0007669"/>
    <property type="project" value="UniProtKB-KW"/>
</dbReference>
<dbReference type="EMBL" id="KQ978163">
    <property type="protein sequence ID" value="KYM96669.1"/>
    <property type="molecule type" value="Genomic_DNA"/>
</dbReference>
<evidence type="ECO:0000259" key="5">
    <source>
        <dbReference type="Pfam" id="PF05485"/>
    </source>
</evidence>
<feature type="domain" description="THAP-type" evidence="5">
    <location>
        <begin position="4"/>
        <end position="51"/>
    </location>
</feature>
<proteinExistence type="predicted"/>
<keyword evidence="2" id="KW-0863">Zinc-finger</keyword>
<keyword evidence="1" id="KW-0479">Metal-binding</keyword>
<evidence type="ECO:0000256" key="4">
    <source>
        <dbReference type="ARBA" id="ARBA00023125"/>
    </source>
</evidence>
<dbReference type="SUPFAM" id="SSF57716">
    <property type="entry name" value="Glucocorticoid receptor-like (DNA-binding domain)"/>
    <property type="match status" value="1"/>
</dbReference>
<dbReference type="GO" id="GO:0008270">
    <property type="term" value="F:zinc ion binding"/>
    <property type="evidence" value="ECO:0007669"/>
    <property type="project" value="UniProtKB-KW"/>
</dbReference>
<dbReference type="InterPro" id="IPR006612">
    <property type="entry name" value="THAP_Znf"/>
</dbReference>
<evidence type="ECO:0000256" key="2">
    <source>
        <dbReference type="ARBA" id="ARBA00022771"/>
    </source>
</evidence>
<sequence>MTGCSAPDCNNSVKKGYIMKVIPRNPEERAKWAANVGRLSDAKKTIKSAHFLAIEIRIDYSAES</sequence>
<organism evidence="6 7">
    <name type="scientific">Cyphomyrmex costatus</name>
    <dbReference type="NCBI Taxonomy" id="456900"/>
    <lineage>
        <taxon>Eukaryota</taxon>
        <taxon>Metazoa</taxon>
        <taxon>Ecdysozoa</taxon>
        <taxon>Arthropoda</taxon>
        <taxon>Hexapoda</taxon>
        <taxon>Insecta</taxon>
        <taxon>Pterygota</taxon>
        <taxon>Neoptera</taxon>
        <taxon>Endopterygota</taxon>
        <taxon>Hymenoptera</taxon>
        <taxon>Apocrita</taxon>
        <taxon>Aculeata</taxon>
        <taxon>Formicoidea</taxon>
        <taxon>Formicidae</taxon>
        <taxon>Myrmicinae</taxon>
        <taxon>Cyphomyrmex</taxon>
    </lineage>
</organism>
<evidence type="ECO:0000313" key="6">
    <source>
        <dbReference type="EMBL" id="KYM96669.1"/>
    </source>
</evidence>
<dbReference type="Pfam" id="PF05485">
    <property type="entry name" value="THAP"/>
    <property type="match status" value="1"/>
</dbReference>
<keyword evidence="7" id="KW-1185">Reference proteome</keyword>
<accession>A0A151IB08</accession>
<keyword evidence="4" id="KW-0238">DNA-binding</keyword>
<keyword evidence="3" id="KW-0862">Zinc</keyword>
<evidence type="ECO:0000256" key="3">
    <source>
        <dbReference type="ARBA" id="ARBA00022833"/>
    </source>
</evidence>
<gene>
    <name evidence="6" type="ORF">ALC62_12665</name>
</gene>
<dbReference type="Proteomes" id="UP000078542">
    <property type="component" value="Unassembled WGS sequence"/>
</dbReference>
<name>A0A151IB08_9HYME</name>
<dbReference type="AlphaFoldDB" id="A0A151IB08"/>
<evidence type="ECO:0000313" key="7">
    <source>
        <dbReference type="Proteomes" id="UP000078542"/>
    </source>
</evidence>
<evidence type="ECO:0000256" key="1">
    <source>
        <dbReference type="ARBA" id="ARBA00022723"/>
    </source>
</evidence>
<reference evidence="6 7" key="1">
    <citation type="submission" date="2016-03" db="EMBL/GenBank/DDBJ databases">
        <title>Cyphomyrmex costatus WGS genome.</title>
        <authorList>
            <person name="Nygaard S."/>
            <person name="Hu H."/>
            <person name="Boomsma J."/>
            <person name="Zhang G."/>
        </authorList>
    </citation>
    <scope>NUCLEOTIDE SEQUENCE [LARGE SCALE GENOMIC DNA]</scope>
    <source>
        <strain evidence="6">MS0001</strain>
        <tissue evidence="6">Whole body</tissue>
    </source>
</reference>
<protein>
    <recommendedName>
        <fullName evidence="5">THAP-type domain-containing protein</fullName>
    </recommendedName>
</protein>